<feature type="region of interest" description="Disordered" evidence="1">
    <location>
        <begin position="252"/>
        <end position="286"/>
    </location>
</feature>
<protein>
    <recommendedName>
        <fullName evidence="2">MADF domain-containing protein</fullName>
    </recommendedName>
</protein>
<organism evidence="3 4">
    <name type="scientific">Zophobas morio</name>
    <dbReference type="NCBI Taxonomy" id="2755281"/>
    <lineage>
        <taxon>Eukaryota</taxon>
        <taxon>Metazoa</taxon>
        <taxon>Ecdysozoa</taxon>
        <taxon>Arthropoda</taxon>
        <taxon>Hexapoda</taxon>
        <taxon>Insecta</taxon>
        <taxon>Pterygota</taxon>
        <taxon>Neoptera</taxon>
        <taxon>Endopterygota</taxon>
        <taxon>Coleoptera</taxon>
        <taxon>Polyphaga</taxon>
        <taxon>Cucujiformia</taxon>
        <taxon>Tenebrionidae</taxon>
        <taxon>Zophobas</taxon>
    </lineage>
</organism>
<proteinExistence type="predicted"/>
<dbReference type="AlphaFoldDB" id="A0AA38IFV7"/>
<dbReference type="PANTHER" id="PTHR21505">
    <property type="entry name" value="MADF DOMAIN-CONTAINING PROTEIN-RELATED"/>
    <property type="match status" value="1"/>
</dbReference>
<reference evidence="3" key="1">
    <citation type="journal article" date="2023" name="G3 (Bethesda)">
        <title>Whole genome assemblies of Zophobas morio and Tenebrio molitor.</title>
        <authorList>
            <person name="Kaur S."/>
            <person name="Stinson S.A."/>
            <person name="diCenzo G.C."/>
        </authorList>
    </citation>
    <scope>NUCLEOTIDE SEQUENCE</scope>
    <source>
        <strain evidence="3">QUZm001</strain>
    </source>
</reference>
<sequence length="339" mass="40050">MEKSVDALTEHELFVRDFLALYKQKPMLWQQNHPAYRNKAEKSKAYEALVQKSQEYYPEADEDFVRMKIESMRASFRKERKKVLRSKELCNNPEDVHKPSLWYYDLLLFTAGEEAESNHTSLPQIEDFEVKPEDGSPVKISFWSREHSAILINFYKSHPCLYSTAHPFYRNKRRRNDAVRKITDKLMATTGKYFHAEDVRRKISLIRGQFLYEYKKIKNSEGRGKVYTPTLWCFEMLSFLKGEYTNQKRLVKRRRANTTSDESDDDIDIKKESDSSTSSDVQQPDDEDVFDTIAKNLAYKLREMSDEQRNIANRLIRDVMYHGQMELLTHASRFSLDGT</sequence>
<feature type="domain" description="MADF" evidence="2">
    <location>
        <begin position="150"/>
        <end position="245"/>
    </location>
</feature>
<dbReference type="EMBL" id="JALNTZ010000003">
    <property type="protein sequence ID" value="KAJ3657268.1"/>
    <property type="molecule type" value="Genomic_DNA"/>
</dbReference>
<dbReference type="PANTHER" id="PTHR21505:SF8">
    <property type="entry name" value="DPT-YFP REPRESSOR BY OVEREXPRESSION, ISOFORM D-RELATED"/>
    <property type="match status" value="1"/>
</dbReference>
<dbReference type="Pfam" id="PF10545">
    <property type="entry name" value="MADF_DNA_bdg"/>
    <property type="match status" value="2"/>
</dbReference>
<name>A0AA38IFV7_9CUCU</name>
<evidence type="ECO:0000313" key="4">
    <source>
        <dbReference type="Proteomes" id="UP001168821"/>
    </source>
</evidence>
<evidence type="ECO:0000313" key="3">
    <source>
        <dbReference type="EMBL" id="KAJ3657268.1"/>
    </source>
</evidence>
<accession>A0AA38IFV7</accession>
<dbReference type="PROSITE" id="PS51029">
    <property type="entry name" value="MADF"/>
    <property type="match status" value="2"/>
</dbReference>
<comment type="caution">
    <text evidence="3">The sequence shown here is derived from an EMBL/GenBank/DDBJ whole genome shotgun (WGS) entry which is preliminary data.</text>
</comment>
<evidence type="ECO:0000256" key="1">
    <source>
        <dbReference type="SAM" id="MobiDB-lite"/>
    </source>
</evidence>
<keyword evidence="4" id="KW-1185">Reference proteome</keyword>
<evidence type="ECO:0000259" key="2">
    <source>
        <dbReference type="PROSITE" id="PS51029"/>
    </source>
</evidence>
<dbReference type="InterPro" id="IPR006578">
    <property type="entry name" value="MADF-dom"/>
</dbReference>
<dbReference type="SMART" id="SM00595">
    <property type="entry name" value="MADF"/>
    <property type="match status" value="2"/>
</dbReference>
<gene>
    <name evidence="3" type="ORF">Zmor_009084</name>
</gene>
<feature type="domain" description="MADF" evidence="2">
    <location>
        <begin position="17"/>
        <end position="115"/>
    </location>
</feature>
<dbReference type="Proteomes" id="UP001168821">
    <property type="component" value="Unassembled WGS sequence"/>
</dbReference>